<evidence type="ECO:0000313" key="3">
    <source>
        <dbReference type="EMBL" id="SQB27406.1"/>
    </source>
</evidence>
<dbReference type="Proteomes" id="UP000251670">
    <property type="component" value="Unassembled WGS sequence"/>
</dbReference>
<dbReference type="AlphaFoldDB" id="A0A2X2VEE0"/>
<dbReference type="EMBL" id="FNEG01000003">
    <property type="protein sequence ID" value="SDI91580.1"/>
    <property type="molecule type" value="Genomic_DNA"/>
</dbReference>
<dbReference type="Proteomes" id="UP000199426">
    <property type="component" value="Unassembled WGS sequence"/>
</dbReference>
<feature type="signal peptide" evidence="1">
    <location>
        <begin position="1"/>
        <end position="20"/>
    </location>
</feature>
<evidence type="ECO:0000313" key="4">
    <source>
        <dbReference type="Proteomes" id="UP000199426"/>
    </source>
</evidence>
<dbReference type="InterPro" id="IPR032577">
    <property type="entry name" value="DUF4920"/>
</dbReference>
<dbReference type="Pfam" id="PF16267">
    <property type="entry name" value="DUF4920"/>
    <property type="match status" value="1"/>
</dbReference>
<keyword evidence="1" id="KW-0732">Signal</keyword>
<evidence type="ECO:0008006" key="6">
    <source>
        <dbReference type="Google" id="ProtNLM"/>
    </source>
</evidence>
<organism evidence="3 5">
    <name type="scientific">Chryseobacterium jejuense</name>
    <dbReference type="NCBI Taxonomy" id="445960"/>
    <lineage>
        <taxon>Bacteria</taxon>
        <taxon>Pseudomonadati</taxon>
        <taxon>Bacteroidota</taxon>
        <taxon>Flavobacteriia</taxon>
        <taxon>Flavobacteriales</taxon>
        <taxon>Weeksellaceae</taxon>
        <taxon>Chryseobacterium group</taxon>
        <taxon>Chryseobacterium</taxon>
    </lineage>
</organism>
<evidence type="ECO:0000256" key="1">
    <source>
        <dbReference type="SAM" id="SignalP"/>
    </source>
</evidence>
<reference evidence="2 4" key="1">
    <citation type="submission" date="2016-10" db="EMBL/GenBank/DDBJ databases">
        <authorList>
            <person name="Varghese N."/>
            <person name="Submissions S."/>
        </authorList>
    </citation>
    <scope>NUCLEOTIDE SEQUENCE [LARGE SCALE GENOMIC DNA]</scope>
    <source>
        <strain evidence="2 4">DSM 19299</strain>
    </source>
</reference>
<proteinExistence type="predicted"/>
<keyword evidence="4" id="KW-1185">Reference proteome</keyword>
<name>A0A2X2VEE0_CHRJE</name>
<dbReference type="OrthoDB" id="129527at2"/>
<protein>
    <recommendedName>
        <fullName evidence="6">DUF4920 domain-containing protein</fullName>
    </recommendedName>
</protein>
<gene>
    <name evidence="3" type="ORF">NCTC13492_00989</name>
    <name evidence="2" type="ORF">SAMN05421542_2235</name>
</gene>
<accession>A0A2X2VEE0</accession>
<feature type="chain" id="PRO_5017079990" description="DUF4920 domain-containing protein" evidence="1">
    <location>
        <begin position="21"/>
        <end position="171"/>
    </location>
</feature>
<dbReference type="EMBL" id="UAWB01000002">
    <property type="protein sequence ID" value="SQB27406.1"/>
    <property type="molecule type" value="Genomic_DNA"/>
</dbReference>
<evidence type="ECO:0000313" key="2">
    <source>
        <dbReference type="EMBL" id="SDI91580.1"/>
    </source>
</evidence>
<evidence type="ECO:0000313" key="5">
    <source>
        <dbReference type="Proteomes" id="UP000251670"/>
    </source>
</evidence>
<dbReference type="STRING" id="445960.SAMN05421542_2235"/>
<reference evidence="3 5" key="2">
    <citation type="submission" date="2018-06" db="EMBL/GenBank/DDBJ databases">
        <authorList>
            <consortium name="Pathogen Informatics"/>
            <person name="Doyle S."/>
        </authorList>
    </citation>
    <scope>NUCLEOTIDE SEQUENCE [LARGE SCALE GENOMIC DNA]</scope>
    <source>
        <strain evidence="3 5">NCTC13492</strain>
    </source>
</reference>
<sequence length="171" mass="18720">MKFKAILFAAAVSVSTLAFAQETSQKKFSPPAGNALLGDTYGAGVATSMESKAITVDKLGKKLKKENKKLENIAIKGKVTDVCEKKGCWLTIQTDDNSQFFVKMKDYAFFVPTALKGKNVVLEGNAERKVISVDEQKHYAEDAKKPQSEIDAISQPKEEIRFLASGIKVVN</sequence>
<dbReference type="RefSeq" id="WP_089736399.1">
    <property type="nucleotide sequence ID" value="NZ_FNEG01000003.1"/>
</dbReference>